<evidence type="ECO:0000256" key="2">
    <source>
        <dbReference type="ARBA" id="ARBA00010742"/>
    </source>
</evidence>
<dbReference type="EMBL" id="JMOD01000061">
    <property type="protein sequence ID" value="KCY17393.1"/>
    <property type="molecule type" value="Genomic_DNA"/>
</dbReference>
<feature type="domain" description="Solute-binding protein family 3/N-terminal" evidence="4">
    <location>
        <begin position="63"/>
        <end position="269"/>
    </location>
</feature>
<evidence type="ECO:0000313" key="5">
    <source>
        <dbReference type="EMBL" id="KCY17393.1"/>
    </source>
</evidence>
<dbReference type="SUPFAM" id="SSF53850">
    <property type="entry name" value="Periplasmic binding protein-like II"/>
    <property type="match status" value="1"/>
</dbReference>
<evidence type="ECO:0000256" key="1">
    <source>
        <dbReference type="ARBA" id="ARBA00004418"/>
    </source>
</evidence>
<dbReference type="RefSeq" id="WP_000897154.1">
    <property type="nucleotide sequence ID" value="NZ_JMOD01000061.1"/>
</dbReference>
<dbReference type="InterPro" id="IPR001638">
    <property type="entry name" value="Solute-binding_3/MltF_N"/>
</dbReference>
<dbReference type="InterPro" id="IPR010068">
    <property type="entry name" value="Peri-bd_TauA"/>
</dbReference>
<dbReference type="Gene3D" id="3.40.190.10">
    <property type="entry name" value="Periplasmic binding protein-like II"/>
    <property type="match status" value="2"/>
</dbReference>
<dbReference type="AlphaFoldDB" id="A0A062IHM7"/>
<dbReference type="PATRIC" id="fig|1310697.3.peg.2825"/>
<accession>A0A062IHM7</accession>
<dbReference type="GO" id="GO:0042918">
    <property type="term" value="P:alkanesulfonate transmembrane transport"/>
    <property type="evidence" value="ECO:0007669"/>
    <property type="project" value="TreeGrafter"/>
</dbReference>
<proteinExistence type="inferred from homology"/>
<dbReference type="PANTHER" id="PTHR30024:SF47">
    <property type="entry name" value="TAURINE-BINDING PERIPLASMIC PROTEIN"/>
    <property type="match status" value="1"/>
</dbReference>
<dbReference type="GO" id="GO:0042597">
    <property type="term" value="C:periplasmic space"/>
    <property type="evidence" value="ECO:0007669"/>
    <property type="project" value="UniProtKB-SubCell"/>
</dbReference>
<dbReference type="CDD" id="cd13560">
    <property type="entry name" value="PBP2_taurine"/>
    <property type="match status" value="1"/>
</dbReference>
<name>A0A062IHM7_ACIBA</name>
<organism evidence="5 6">
    <name type="scientific">Acinetobacter baumannii 21072</name>
    <dbReference type="NCBI Taxonomy" id="1310697"/>
    <lineage>
        <taxon>Bacteria</taxon>
        <taxon>Pseudomonadati</taxon>
        <taxon>Pseudomonadota</taxon>
        <taxon>Gammaproteobacteria</taxon>
        <taxon>Moraxellales</taxon>
        <taxon>Moraxellaceae</taxon>
        <taxon>Acinetobacter</taxon>
        <taxon>Acinetobacter calcoaceticus/baumannii complex</taxon>
    </lineage>
</organism>
<gene>
    <name evidence="5" type="ORF">J596_2941</name>
</gene>
<comment type="caution">
    <text evidence="5">The sequence shown here is derived from an EMBL/GenBank/DDBJ whole genome shotgun (WGS) entry which is preliminary data.</text>
</comment>
<protein>
    <submittedName>
        <fullName evidence="5">Substrate binding domain of ABC-type glycine betaine transport system family protein</fullName>
    </submittedName>
</protein>
<dbReference type="PANTHER" id="PTHR30024">
    <property type="entry name" value="ALIPHATIC SULFONATES-BINDING PROTEIN-RELATED"/>
    <property type="match status" value="1"/>
</dbReference>
<keyword evidence="3" id="KW-0732">Signal</keyword>
<dbReference type="Proteomes" id="UP000027327">
    <property type="component" value="Unassembled WGS sequence"/>
</dbReference>
<comment type="similarity">
    <text evidence="2">Belongs to the bacterial solute-binding protein SsuA/TauA family.</text>
</comment>
<comment type="subcellular location">
    <subcellularLocation>
        <location evidence="1">Periplasm</location>
    </subcellularLocation>
</comment>
<dbReference type="SMART" id="SM00062">
    <property type="entry name" value="PBPb"/>
    <property type="match status" value="1"/>
</dbReference>
<dbReference type="Pfam" id="PF13379">
    <property type="entry name" value="NMT1_2"/>
    <property type="match status" value="1"/>
</dbReference>
<evidence type="ECO:0000256" key="3">
    <source>
        <dbReference type="ARBA" id="ARBA00022729"/>
    </source>
</evidence>
<sequence length="359" mass="39317">MLFGTHFHLKNAVLSVGVLSFALLTGCGNNSQQNNETKAEASQTAPAAELPKEVRFAWGGGPRVWVLGKADGDFEKALGTKIKWVEFASGADVINYFAANEIDIARFGSSPAVAGITRGLPIEIIGLEGLISGAERLIVRPDIKNLQDLVGKKVAFPANSTAQYALEQALTLNKIDKSKIKLIPLKPAEIVSAWTRGDIDAAYVWGPFTQQLEKEGGKEIYRTTTLNEKGILVYNNFAVRKEFAEKHPDLVIKFLKAYQDQVDEYKRDPKAASEKISKYLSLPYDQVETTLAGIEYIPLKDQASEKYLGATSNDENSGLAKATQDIAKFLVSIGELKQSDVPKSYAPNIDSKYLIEATK</sequence>
<reference evidence="5 6" key="1">
    <citation type="submission" date="2014-04" db="EMBL/GenBank/DDBJ databases">
        <title>Comparative genomics and transcriptomics to identify genetic mechanisms underlying the emergence of carbapenem resistant Acinetobacter baumannii (CRAb).</title>
        <authorList>
            <person name="Harris A.D."/>
            <person name="Johnson K.J."/>
            <person name="George J."/>
            <person name="Nadendla S."/>
            <person name="Daugherty S.C."/>
            <person name="Parankush S."/>
            <person name="Sadzewicz L."/>
            <person name="Tallon L."/>
            <person name="Sengamalay N."/>
            <person name="Hazen T.H."/>
            <person name="Rasko D.A."/>
        </authorList>
    </citation>
    <scope>NUCLEOTIDE SEQUENCE [LARGE SCALE GENOMIC DNA]</scope>
    <source>
        <strain evidence="5 6">21072</strain>
    </source>
</reference>
<evidence type="ECO:0000259" key="4">
    <source>
        <dbReference type="SMART" id="SM00062"/>
    </source>
</evidence>
<evidence type="ECO:0000313" key="6">
    <source>
        <dbReference type="Proteomes" id="UP000027327"/>
    </source>
</evidence>